<dbReference type="InterPro" id="IPR036388">
    <property type="entry name" value="WH-like_DNA-bd_sf"/>
</dbReference>
<dbReference type="EMBL" id="JAMDMM010000014">
    <property type="protein sequence ID" value="MCY9606653.1"/>
    <property type="molecule type" value="Genomic_DNA"/>
</dbReference>
<evidence type="ECO:0000256" key="1">
    <source>
        <dbReference type="ARBA" id="ARBA00023015"/>
    </source>
</evidence>
<dbReference type="Pfam" id="PF00196">
    <property type="entry name" value="GerE"/>
    <property type="match status" value="1"/>
</dbReference>
<dbReference type="GO" id="GO:0003677">
    <property type="term" value="F:DNA binding"/>
    <property type="evidence" value="ECO:0007669"/>
    <property type="project" value="UniProtKB-KW"/>
</dbReference>
<feature type="domain" description="HTH luxR-type" evidence="4">
    <location>
        <begin position="794"/>
        <end position="859"/>
    </location>
</feature>
<dbReference type="PANTHER" id="PTHR44688">
    <property type="entry name" value="DNA-BINDING TRANSCRIPTIONAL ACTIVATOR DEVR_DOSR"/>
    <property type="match status" value="1"/>
</dbReference>
<dbReference type="SUPFAM" id="SSF52540">
    <property type="entry name" value="P-loop containing nucleoside triphosphate hydrolases"/>
    <property type="match status" value="1"/>
</dbReference>
<dbReference type="Gene3D" id="1.25.40.10">
    <property type="entry name" value="Tetratricopeptide repeat domain"/>
    <property type="match status" value="1"/>
</dbReference>
<dbReference type="Pfam" id="PF13401">
    <property type="entry name" value="AAA_22"/>
    <property type="match status" value="1"/>
</dbReference>
<dbReference type="PANTHER" id="PTHR44688:SF16">
    <property type="entry name" value="DNA-BINDING TRANSCRIPTIONAL ACTIVATOR DEVR_DOSR"/>
    <property type="match status" value="1"/>
</dbReference>
<reference evidence="5 8" key="2">
    <citation type="submission" date="2022-05" db="EMBL/GenBank/DDBJ databases">
        <title>Genome Sequencing of Bee-Associated Microbes.</title>
        <authorList>
            <person name="Dunlap C."/>
        </authorList>
    </citation>
    <scope>NUCLEOTIDE SEQUENCE [LARGE SCALE GENOMIC DNA]</scope>
    <source>
        <strain evidence="5 8">NRRL B-14613</strain>
    </source>
</reference>
<dbReference type="Proteomes" id="UP001209276">
    <property type="component" value="Unassembled WGS sequence"/>
</dbReference>
<accession>A0AAP9IZC7</accession>
<dbReference type="SUPFAM" id="SSF48452">
    <property type="entry name" value="TPR-like"/>
    <property type="match status" value="1"/>
</dbReference>
<keyword evidence="8" id="KW-1185">Reference proteome</keyword>
<name>A0AAP9IZC7_PANTH</name>
<dbReference type="Gene3D" id="1.10.10.10">
    <property type="entry name" value="Winged helix-like DNA-binding domain superfamily/Winged helix DNA-binding domain"/>
    <property type="match status" value="1"/>
</dbReference>
<dbReference type="InterPro" id="IPR011990">
    <property type="entry name" value="TPR-like_helical_dom_sf"/>
</dbReference>
<keyword evidence="3" id="KW-0804">Transcription</keyword>
<evidence type="ECO:0000313" key="5">
    <source>
        <dbReference type="EMBL" id="MCY9606653.1"/>
    </source>
</evidence>
<dbReference type="PROSITE" id="PS50043">
    <property type="entry name" value="HTH_LUXR_2"/>
    <property type="match status" value="1"/>
</dbReference>
<dbReference type="AlphaFoldDB" id="A0AAP9IZC7"/>
<dbReference type="RefSeq" id="WP_087443732.1">
    <property type="nucleotide sequence ID" value="NZ_CABMNB010000036.1"/>
</dbReference>
<dbReference type="InterPro" id="IPR059106">
    <property type="entry name" value="WHD_MalT"/>
</dbReference>
<dbReference type="Gene3D" id="3.40.50.300">
    <property type="entry name" value="P-loop containing nucleotide triphosphate hydrolases"/>
    <property type="match status" value="1"/>
</dbReference>
<proteinExistence type="predicted"/>
<keyword evidence="1" id="KW-0805">Transcription regulation</keyword>
<dbReference type="Proteomes" id="UP000315377">
    <property type="component" value="Chromosome"/>
</dbReference>
<dbReference type="PROSITE" id="PS00622">
    <property type="entry name" value="HTH_LUXR_1"/>
    <property type="match status" value="1"/>
</dbReference>
<dbReference type="InterPro" id="IPR049945">
    <property type="entry name" value="AAA_22"/>
</dbReference>
<dbReference type="SUPFAM" id="SSF46894">
    <property type="entry name" value="C-terminal effector domain of the bipartite response regulators"/>
    <property type="match status" value="1"/>
</dbReference>
<dbReference type="GeneID" id="76994590"/>
<evidence type="ECO:0000313" key="8">
    <source>
        <dbReference type="Proteomes" id="UP001209276"/>
    </source>
</evidence>
<dbReference type="InterPro" id="IPR016032">
    <property type="entry name" value="Sig_transdc_resp-reg_C-effctor"/>
</dbReference>
<sequence length="862" mass="99557">MDHIRLISAKLMAPVPRKHYIRRERLFSKLRHVQEYKVVVVQGAAGSGKTTLLTSYMKEAGQRHFRWIALDEDNNDLYSFWYYVLGALKEDLGSSADGLYQVFEAIPHKHDMETILTLIVNQLYQMEALTLVLDDAHVLDKEEVLRSLEFFIKYSPEQVRLVLLSREAPKLYLGEWMMDGKYAEINESELKFSDEEAAQFLQQTLALEVDQDTAGRLNEQTEGWAGGLQLIALAMPHKTEMPSSHSSGLNKYMVTYLSNEILRSLDGDETRFLLHTSILGYFDEAICNGLLEIRDARMFIDRLQDKNLFLVTIDENAGLYRYHHLFREFLRYRLSTEGEGAIHDLHVKAAAIYEQRGDQAESVKHYIQARRYPEAMDVIARMPQSMQGWVLLRQIPLAWLSENRDLLFQRLFYHFCIQEFDQCRLLLEALQPEHGREGDGSILQFTRFFMDEAGPGLDFEPLPLQEMDPIGFSDATRAIIYITSSMMLGLRDQYAQALDCVEQALALEERNPNPYIRFFALTCKNQLLEAIGEFAACERLYATLFQLIEDYPYLSPAMATNLIGIGGIYMKMMRLDDAEHWFGKVKRQLTASYPSMEMGYAYNRFELALLRGDARVTKERMREMWEEPAFRDHPYYHLSLLRYQLSLGEPDSELLQRFLSRVQAREASGWLRYDERLLYARVLAARGEAEEALKQTDDILMQVRKRKLPLILVDALLHKIMILHQEGSRRKPEILNLIREAVHYSYANEIAYLYLLAGEAAQQALLELLQEKEQDLLAKEKAFIQRVSSFWKRDSGGGDVLSERELEVLQAAASGLRNKEIGELLCISVATVKTHMIHIYSKLQASNRVEAVEKARQLGLLD</sequence>
<dbReference type="InterPro" id="IPR027417">
    <property type="entry name" value="P-loop_NTPase"/>
</dbReference>
<keyword evidence="2" id="KW-0238">DNA-binding</keyword>
<dbReference type="InterPro" id="IPR000792">
    <property type="entry name" value="Tscrpt_reg_LuxR_C"/>
</dbReference>
<dbReference type="PRINTS" id="PR00038">
    <property type="entry name" value="HTHLUXR"/>
</dbReference>
<dbReference type="CDD" id="cd06170">
    <property type="entry name" value="LuxR_C_like"/>
    <property type="match status" value="1"/>
</dbReference>
<gene>
    <name evidence="6" type="ORF">FLT43_01095</name>
    <name evidence="5" type="ORF">M5W83_05700</name>
</gene>
<organism evidence="6 7">
    <name type="scientific">Paenibacillus thiaminolyticus</name>
    <name type="common">Bacillus thiaminolyticus</name>
    <dbReference type="NCBI Taxonomy" id="49283"/>
    <lineage>
        <taxon>Bacteria</taxon>
        <taxon>Bacillati</taxon>
        <taxon>Bacillota</taxon>
        <taxon>Bacilli</taxon>
        <taxon>Bacillales</taxon>
        <taxon>Paenibacillaceae</taxon>
        <taxon>Paenibacillus</taxon>
    </lineage>
</organism>
<dbReference type="Pfam" id="PF25873">
    <property type="entry name" value="WHD_MalT"/>
    <property type="match status" value="1"/>
</dbReference>
<evidence type="ECO:0000256" key="2">
    <source>
        <dbReference type="ARBA" id="ARBA00023125"/>
    </source>
</evidence>
<evidence type="ECO:0000259" key="4">
    <source>
        <dbReference type="PROSITE" id="PS50043"/>
    </source>
</evidence>
<dbReference type="GO" id="GO:0006355">
    <property type="term" value="P:regulation of DNA-templated transcription"/>
    <property type="evidence" value="ECO:0007669"/>
    <property type="project" value="InterPro"/>
</dbReference>
<dbReference type="SMART" id="SM00421">
    <property type="entry name" value="HTH_LUXR"/>
    <property type="match status" value="1"/>
</dbReference>
<evidence type="ECO:0000313" key="7">
    <source>
        <dbReference type="Proteomes" id="UP000315377"/>
    </source>
</evidence>
<protein>
    <submittedName>
        <fullName evidence="6">AAA family ATPase</fullName>
    </submittedName>
    <submittedName>
        <fullName evidence="5">LuxR C-terminal-related transcriptional regulator</fullName>
    </submittedName>
</protein>
<evidence type="ECO:0000256" key="3">
    <source>
        <dbReference type="ARBA" id="ARBA00023163"/>
    </source>
</evidence>
<dbReference type="EMBL" id="CP041405">
    <property type="protein sequence ID" value="QDM42261.1"/>
    <property type="molecule type" value="Genomic_DNA"/>
</dbReference>
<reference evidence="6 7" key="1">
    <citation type="submission" date="2019-07" db="EMBL/GenBank/DDBJ databases">
        <title>Paenibacillus thiaminolyticus NRRL B-4156.</title>
        <authorList>
            <person name="Hehnly C."/>
            <person name="Zhang L."/>
        </authorList>
    </citation>
    <scope>NUCLEOTIDE SEQUENCE [LARGE SCALE GENOMIC DNA]</scope>
    <source>
        <strain evidence="6 7">NRRL B-4156</strain>
    </source>
</reference>
<evidence type="ECO:0000313" key="6">
    <source>
        <dbReference type="EMBL" id="QDM42261.1"/>
    </source>
</evidence>